<reference evidence="3" key="1">
    <citation type="submission" date="2019-03" db="EMBL/GenBank/DDBJ databases">
        <title>Long read genome sequence of the mycoparasitic Pythium oligandrum ATCC 38472 isolated from sugarbeet rhizosphere.</title>
        <authorList>
            <person name="Gaulin E."/>
        </authorList>
    </citation>
    <scope>NUCLEOTIDE SEQUENCE</scope>
    <source>
        <strain evidence="3">ATCC 38472_TT</strain>
    </source>
</reference>
<accession>A0A8K1C8R2</accession>
<evidence type="ECO:0000259" key="2">
    <source>
        <dbReference type="PROSITE" id="PS50021"/>
    </source>
</evidence>
<proteinExistence type="predicted"/>
<feature type="compositionally biased region" description="Low complexity" evidence="1">
    <location>
        <begin position="196"/>
        <end position="214"/>
    </location>
</feature>
<comment type="caution">
    <text evidence="3">The sequence shown here is derived from an EMBL/GenBank/DDBJ whole genome shotgun (WGS) entry which is preliminary data.</text>
</comment>
<feature type="compositionally biased region" description="Basic and acidic residues" evidence="1">
    <location>
        <begin position="533"/>
        <end position="551"/>
    </location>
</feature>
<dbReference type="InterPro" id="IPR036872">
    <property type="entry name" value="CH_dom_sf"/>
</dbReference>
<feature type="compositionally biased region" description="Low complexity" evidence="1">
    <location>
        <begin position="375"/>
        <end position="385"/>
    </location>
</feature>
<evidence type="ECO:0000313" key="4">
    <source>
        <dbReference type="Proteomes" id="UP000794436"/>
    </source>
</evidence>
<feature type="region of interest" description="Disordered" evidence="1">
    <location>
        <begin position="464"/>
        <end position="514"/>
    </location>
</feature>
<dbReference type="PROSITE" id="PS50021">
    <property type="entry name" value="CH"/>
    <property type="match status" value="1"/>
</dbReference>
<dbReference type="Proteomes" id="UP000794436">
    <property type="component" value="Unassembled WGS sequence"/>
</dbReference>
<dbReference type="CDD" id="cd00014">
    <property type="entry name" value="CH_SF"/>
    <property type="match status" value="1"/>
</dbReference>
<evidence type="ECO:0000256" key="1">
    <source>
        <dbReference type="SAM" id="MobiDB-lite"/>
    </source>
</evidence>
<feature type="compositionally biased region" description="Acidic residues" evidence="1">
    <location>
        <begin position="386"/>
        <end position="408"/>
    </location>
</feature>
<keyword evidence="4" id="KW-1185">Reference proteome</keyword>
<name>A0A8K1C8R2_PYTOL</name>
<dbReference type="InterPro" id="IPR001715">
    <property type="entry name" value="CH_dom"/>
</dbReference>
<dbReference type="EMBL" id="SPLM01000111">
    <property type="protein sequence ID" value="TMW58355.1"/>
    <property type="molecule type" value="Genomic_DNA"/>
</dbReference>
<gene>
    <name evidence="3" type="ORF">Poli38472_009914</name>
</gene>
<feature type="domain" description="Calponin-homology (CH)" evidence="2">
    <location>
        <begin position="1"/>
        <end position="130"/>
    </location>
</feature>
<sequence>MNSERGAIAWVLAEIQPSGEDAQPITPPLSDSKVVCEFLRDGRALCLLVDALSKKAGEDNFVSVLPKKIQRSIHQPSMFHALERVQFFIKWCRNVVELEEHHIFTSVQLLDEANTDAVCECMDALRLKMRPKFDMYRAYRSFNAGDATAGGSNETGNKLGAFLSQFPTSQPPPTSAPVVEKTSRVAMIAKRLAGRPKSAGSSSTSNSKPTPSAKAPAKSSVLASFVAKQPAPSPTRASLPSRPPQSPSPDSSSEPEETSEQRKSLPNVKVPAVFSRVRSAPSTSSSESSDKEEPKPVQRSVSKLNIPNAFSKATASTSPPPSPKPARTSTPAFSPPPRSASKLAAFLSTVQTASVFKPVSAPQSARNLGEDKTDTASTTTAASIEADTEQSEEVEDPSIEEDEASVEPEIEKSVAESVEPEEETAKKIEEVEEEVKEIPSPPKPVQSTSSLRNSKLFAFLSKVDGGSAPASSAPQTAVQHPEEEDDEEDTTSYPVDDFAEDELVEEAEEDADPSFHLGGALTELEAELAVVTEQRDRLADENERLHKELKSARSGSSDSEDDVLQLKQELASLKIQLEKQQKEAKLTLKIALESQKQELEAAAAAERKLLEAKLKALAQEPEAQPASSEPVELEEL</sequence>
<feature type="region of interest" description="Disordered" evidence="1">
    <location>
        <begin position="533"/>
        <end position="563"/>
    </location>
</feature>
<dbReference type="Gene3D" id="1.10.418.10">
    <property type="entry name" value="Calponin-like domain"/>
    <property type="match status" value="1"/>
</dbReference>
<feature type="region of interest" description="Disordered" evidence="1">
    <location>
        <begin position="192"/>
        <end position="339"/>
    </location>
</feature>
<dbReference type="SUPFAM" id="SSF47576">
    <property type="entry name" value="Calponin-homology domain, CH-domain"/>
    <property type="match status" value="1"/>
</dbReference>
<protein>
    <recommendedName>
        <fullName evidence="2">Calponin-homology (CH) domain-containing protein</fullName>
    </recommendedName>
</protein>
<feature type="region of interest" description="Disordered" evidence="1">
    <location>
        <begin position="146"/>
        <end position="180"/>
    </location>
</feature>
<feature type="region of interest" description="Disordered" evidence="1">
    <location>
        <begin position="355"/>
        <end position="450"/>
    </location>
</feature>
<organism evidence="3 4">
    <name type="scientific">Pythium oligandrum</name>
    <name type="common">Mycoparasitic fungus</name>
    <dbReference type="NCBI Taxonomy" id="41045"/>
    <lineage>
        <taxon>Eukaryota</taxon>
        <taxon>Sar</taxon>
        <taxon>Stramenopiles</taxon>
        <taxon>Oomycota</taxon>
        <taxon>Peronosporomycetes</taxon>
        <taxon>Pythiales</taxon>
        <taxon>Pythiaceae</taxon>
        <taxon>Pythium</taxon>
    </lineage>
</organism>
<feature type="compositionally biased region" description="Polar residues" evidence="1">
    <location>
        <begin position="469"/>
        <end position="478"/>
    </location>
</feature>
<feature type="compositionally biased region" description="Acidic residues" evidence="1">
    <location>
        <begin position="497"/>
        <end position="512"/>
    </location>
</feature>
<dbReference type="AlphaFoldDB" id="A0A8K1C8R2"/>
<dbReference type="OrthoDB" id="21595at2759"/>
<evidence type="ECO:0000313" key="3">
    <source>
        <dbReference type="EMBL" id="TMW58355.1"/>
    </source>
</evidence>
<feature type="compositionally biased region" description="Low complexity" evidence="1">
    <location>
        <begin position="275"/>
        <end position="287"/>
    </location>
</feature>